<sequence>MVLRILGWLTSRPCRWRGRGYLSFGLQMPRRALSAAVLAIGVLSISSIMFVIVDLSMPYRGVFHTSSVSTREALMDMMR</sequence>
<dbReference type="EMBL" id="JAWDID010000028">
    <property type="protein sequence ID" value="MDU0341790.1"/>
    <property type="molecule type" value="Genomic_DNA"/>
</dbReference>
<comment type="caution">
    <text evidence="2">The sequence shown here is derived from an EMBL/GenBank/DDBJ whole genome shotgun (WGS) entry which is preliminary data.</text>
</comment>
<gene>
    <name evidence="2" type="ORF">RKE40_17955</name>
</gene>
<organism evidence="2 3">
    <name type="scientific">Bosea rubneri</name>
    <dbReference type="NCBI Taxonomy" id="3075434"/>
    <lineage>
        <taxon>Bacteria</taxon>
        <taxon>Pseudomonadati</taxon>
        <taxon>Pseudomonadota</taxon>
        <taxon>Alphaproteobacteria</taxon>
        <taxon>Hyphomicrobiales</taxon>
        <taxon>Boseaceae</taxon>
        <taxon>Bosea</taxon>
    </lineage>
</organism>
<dbReference type="Proteomes" id="UP001254257">
    <property type="component" value="Unassembled WGS sequence"/>
</dbReference>
<evidence type="ECO:0000313" key="2">
    <source>
        <dbReference type="EMBL" id="MDU0341790.1"/>
    </source>
</evidence>
<proteinExistence type="predicted"/>
<keyword evidence="1" id="KW-0812">Transmembrane</keyword>
<accession>A0ABU3SBR2</accession>
<keyword evidence="1" id="KW-0472">Membrane</keyword>
<name>A0ABU3SBR2_9HYPH</name>
<dbReference type="RefSeq" id="WP_316019602.1">
    <property type="nucleotide sequence ID" value="NZ_JAWDID010000028.1"/>
</dbReference>
<evidence type="ECO:0000256" key="1">
    <source>
        <dbReference type="SAM" id="Phobius"/>
    </source>
</evidence>
<keyword evidence="1" id="KW-1133">Transmembrane helix</keyword>
<protein>
    <submittedName>
        <fullName evidence="2">Uncharacterized protein</fullName>
    </submittedName>
</protein>
<evidence type="ECO:0000313" key="3">
    <source>
        <dbReference type="Proteomes" id="UP001254257"/>
    </source>
</evidence>
<keyword evidence="3" id="KW-1185">Reference proteome</keyword>
<reference evidence="2 3" key="1">
    <citation type="submission" date="2023-09" db="EMBL/GenBank/DDBJ databases">
        <title>Whole genome shotgun sequencing (WGS) of Bosea sp. ZW T0_25, isolated from stored onions (Allium cepa).</title>
        <authorList>
            <person name="Stoll D.A."/>
            <person name="Huch M."/>
        </authorList>
    </citation>
    <scope>NUCLEOTIDE SEQUENCE [LARGE SCALE GENOMIC DNA]</scope>
    <source>
        <strain evidence="2 3">ZW T0_25</strain>
    </source>
</reference>
<feature type="transmembrane region" description="Helical" evidence="1">
    <location>
        <begin position="32"/>
        <end position="53"/>
    </location>
</feature>